<dbReference type="SUPFAM" id="SSF48403">
    <property type="entry name" value="Ankyrin repeat"/>
    <property type="match status" value="1"/>
</dbReference>
<dbReference type="InterPro" id="IPR032675">
    <property type="entry name" value="LRR_dom_sf"/>
</dbReference>
<gene>
    <name evidence="7" type="ORF">THRCLA_06602</name>
</gene>
<comment type="caution">
    <text evidence="7">The sequence shown here is derived from an EMBL/GenBank/DDBJ whole genome shotgun (WGS) entry which is preliminary data.</text>
</comment>
<dbReference type="Gene3D" id="3.80.10.10">
    <property type="entry name" value="Ribonuclease Inhibitor"/>
    <property type="match status" value="1"/>
</dbReference>
<evidence type="ECO:0000259" key="6">
    <source>
        <dbReference type="Pfam" id="PF23565"/>
    </source>
</evidence>
<feature type="domain" description="RNA polymerase II assembly factor Rtp1 C-terminal" evidence="5">
    <location>
        <begin position="705"/>
        <end position="809"/>
    </location>
</feature>
<dbReference type="Pfam" id="PF00023">
    <property type="entry name" value="Ank"/>
    <property type="match status" value="1"/>
</dbReference>
<evidence type="ECO:0000259" key="3">
    <source>
        <dbReference type="Pfam" id="PF00646"/>
    </source>
</evidence>
<dbReference type="Pfam" id="PF10304">
    <property type="entry name" value="RTP1_C2"/>
    <property type="match status" value="1"/>
</dbReference>
<evidence type="ECO:0000259" key="4">
    <source>
        <dbReference type="Pfam" id="PF10304"/>
    </source>
</evidence>
<dbReference type="PROSITE" id="PS50088">
    <property type="entry name" value="ANK_REPEAT"/>
    <property type="match status" value="6"/>
</dbReference>
<dbReference type="InterPro" id="IPR002110">
    <property type="entry name" value="Ankyrin_rpt"/>
</dbReference>
<feature type="repeat" description="ANK" evidence="2">
    <location>
        <begin position="1430"/>
        <end position="1462"/>
    </location>
</feature>
<dbReference type="InterPro" id="IPR001810">
    <property type="entry name" value="F-box_dom"/>
</dbReference>
<feature type="domain" description="TANGO6 HEAT repeat" evidence="6">
    <location>
        <begin position="260"/>
        <end position="492"/>
    </location>
</feature>
<dbReference type="SUPFAM" id="SSF48371">
    <property type="entry name" value="ARM repeat"/>
    <property type="match status" value="1"/>
</dbReference>
<dbReference type="InterPro" id="IPR016024">
    <property type="entry name" value="ARM-type_fold"/>
</dbReference>
<dbReference type="Pfam" id="PF10363">
    <property type="entry name" value="RTP1_C1"/>
    <property type="match status" value="1"/>
</dbReference>
<protein>
    <submittedName>
        <fullName evidence="7">Uncharacterized protein</fullName>
    </submittedName>
</protein>
<feature type="repeat" description="ANK" evidence="2">
    <location>
        <begin position="1496"/>
        <end position="1528"/>
    </location>
</feature>
<feature type="repeat" description="ANK" evidence="2">
    <location>
        <begin position="1596"/>
        <end position="1623"/>
    </location>
</feature>
<reference evidence="7 8" key="1">
    <citation type="journal article" date="2014" name="Genome Biol. Evol.">
        <title>The secreted proteins of Achlya hypogyna and Thraustotheca clavata identify the ancestral oomycete secretome and reveal gene acquisitions by horizontal gene transfer.</title>
        <authorList>
            <person name="Misner I."/>
            <person name="Blouin N."/>
            <person name="Leonard G."/>
            <person name="Richards T.A."/>
            <person name="Lane C.E."/>
        </authorList>
    </citation>
    <scope>NUCLEOTIDE SEQUENCE [LARGE SCALE GENOMIC DNA]</scope>
    <source>
        <strain evidence="7 8">ATCC 34112</strain>
    </source>
</reference>
<dbReference type="InterPro" id="IPR057407">
    <property type="entry name" value="HEAT_TANGO6"/>
</dbReference>
<dbReference type="Gene3D" id="1.25.10.10">
    <property type="entry name" value="Leucine-rich Repeat Variant"/>
    <property type="match status" value="1"/>
</dbReference>
<dbReference type="PANTHER" id="PTHR20959">
    <property type="entry name" value="TRANSPORT AND GOLGI ORGANIZATION PROTEIN 6 FAMILY MEMBER"/>
    <property type="match status" value="1"/>
</dbReference>
<comment type="similarity">
    <text evidence="1">Belongs to the Tango6 family.</text>
</comment>
<dbReference type="InterPro" id="IPR019414">
    <property type="entry name" value="Rtp1_C2"/>
</dbReference>
<dbReference type="Gene3D" id="1.25.40.20">
    <property type="entry name" value="Ankyrin repeat-containing domain"/>
    <property type="match status" value="3"/>
</dbReference>
<evidence type="ECO:0000259" key="5">
    <source>
        <dbReference type="Pfam" id="PF10363"/>
    </source>
</evidence>
<dbReference type="SMART" id="SM00248">
    <property type="entry name" value="ANK"/>
    <property type="match status" value="12"/>
</dbReference>
<name>A0A1V9ZMW8_9STRA</name>
<feature type="repeat" description="ANK" evidence="2">
    <location>
        <begin position="1563"/>
        <end position="1595"/>
    </location>
</feature>
<dbReference type="PANTHER" id="PTHR20959:SF1">
    <property type="entry name" value="TRANSPORT AND GOLGI ORGANIZATION PROTEIN 6 HOMOLOG"/>
    <property type="match status" value="1"/>
</dbReference>
<dbReference type="OrthoDB" id="20872at2759"/>
<sequence length="1664" mass="184656">MASNSLNMERLAINQLSSSMRRLNELVDAIRAVSMSEDPVPALLKAVGVEKTESSVIDSVVALRLEKLLNDLSTAIEEAEVLEAQRPKDLNKERPRAPLCLLSLRDYTTVQAAVELLVVWGTYPCIEAGILIPVEMRNVSKTMKIDKQLLVLGSRYSCVNAHEQLYIVIKCILRVLQLSQFKPMLLPAYLRDIFACVIYQCHISLGNHTPDAVIMLDDMINTLPLRLTMSSIRAVLGQCHRSTNIKFKAQCGQLLTSCVLKPGGVPTTVEVLLSTVDEGNTQARMQVANLIARCPKDFERDTYLNAIAPQLLLLLKTNTLPKSAKLLRETTGLIVSQLILDYPTELVDKTLLHPLLLPLLQLQTKPTQDVDPESINFIATEEELESCINALMLLLGPPPPQPVLSAMAPILRPLVLLYNFCCQSKSFLKEPVEQLILAYIEATPFSALLLQCSVIPANPAIRSSLIGNLMYSPTLMCHFSAGGSGGAAVVGDRKEFPIDSIIQNIVAILQHSQLESSDVVSDLFTALLTTYMRVKTETATTTEENPMLQAYTTVVNSPENSRYLLQLLVSITEVIGPAILRSATSILQCLVTVIDMYTSSYEPSRAVFDLADGEDEETAWDVLSICLGMITTILEVGVRDRPEAEEGLLRQLLPSLEILSTHSKIDIAEMASEMRLQILARPTGQAPESKKTQLTFENVIALSEQDLASPNVPLRARGLVRLNKLIRHNKEDTRVNVEVLMKLFIKHLNDTESYVYLASIQALSTLSDIHPKVAIPLLLQATQDTTKYSIDQRIKLSEALMFTARRCGDVLPMYSKGFVYAYLNAIRTRSATEDLVEATFRASCLSNLAEVCGLLRWAIQPYIVDIMTCIKGILDTERQHTEAHIALRRGAIYVLYEMLHLMGRQVFEIMADSMTPIYRLIKQVDQNDSDKVCRFHASKALEELNDLMRGELFQIVLNDNDGSKHFLVSMKRVLEKKNGDAPSRKMPRLLHTQLNDLDRLGEEGLVRSILSYLDVKDHHIAKAVCRTWKAYIETLDITRLDLSVRSPLTATNLESALLSTINSYADVRMIDFTGQRSLCDRDLLVLTSCFWSTLESITVDDCLDITDFGLLAILNAQSQRLHTVSFRNCKLITGRFAQSCITGHHPSLAKLDFHNTRIALPLVSNLESKFPSLQSIVATHTPAHHDYFQTSPWKELKEEWHQCMAYQFKSVHFQVVMEDFTRLQKSFLVRQTCSIFEQTLLQNKAALVDLPMDNVCYSSALLHVSEQDVESLVPLLLQFGADYEVTNKDGATPLCLAATCGSVASVNALLKAGAYINARTISLATPLYFASEMDWTEVVAILLANNATTDAKTISNTTPLCVAAKNGSHSSVRELIRHRSRRPSFVRSVKSRKSMSEWVLALCLACERSHYEIVQDILALGLDPNVVMDNGVTPLYLASQMGHTEVIDLLLTHGANPNFCRRGGVTCLYIAAQEGKVGAVDTLIKQGVDVHAIMDDMSSALHIAARMGHQEIVAKLHFIGSNINGQTRSGLTPLFIACEEGHVALVSYLLSLPNIDVDLQTDNGTSALFMACQKGHVEIIALLLKFGVQVNLAKKNGTAPIDAACMLGDMRTINLLLQHGARVGGLALHFAERRKDTLLIALLMSQYQAQWYAPPMPCMIDYVQ</sequence>
<dbReference type="Proteomes" id="UP000243217">
    <property type="component" value="Unassembled WGS sequence"/>
</dbReference>
<feature type="domain" description="F-box" evidence="3">
    <location>
        <begin position="1005"/>
        <end position="1038"/>
    </location>
</feature>
<evidence type="ECO:0000256" key="2">
    <source>
        <dbReference type="PROSITE-ProRule" id="PRU00023"/>
    </source>
</evidence>
<dbReference type="STRING" id="74557.A0A1V9ZMW8"/>
<dbReference type="EMBL" id="JNBS01001826">
    <property type="protein sequence ID" value="OQR99120.1"/>
    <property type="molecule type" value="Genomic_DNA"/>
</dbReference>
<keyword evidence="2" id="KW-0040">ANK repeat</keyword>
<accession>A0A1V9ZMW8</accession>
<organism evidence="7 8">
    <name type="scientific">Thraustotheca clavata</name>
    <dbReference type="NCBI Taxonomy" id="74557"/>
    <lineage>
        <taxon>Eukaryota</taxon>
        <taxon>Sar</taxon>
        <taxon>Stramenopiles</taxon>
        <taxon>Oomycota</taxon>
        <taxon>Saprolegniomycetes</taxon>
        <taxon>Saprolegniales</taxon>
        <taxon>Achlyaceae</taxon>
        <taxon>Thraustotheca</taxon>
    </lineage>
</organism>
<feature type="repeat" description="ANK" evidence="2">
    <location>
        <begin position="1463"/>
        <end position="1495"/>
    </location>
</feature>
<dbReference type="PROSITE" id="PS50297">
    <property type="entry name" value="ANK_REP_REGION"/>
    <property type="match status" value="6"/>
</dbReference>
<dbReference type="SUPFAM" id="SSF52047">
    <property type="entry name" value="RNI-like"/>
    <property type="match status" value="1"/>
</dbReference>
<feature type="repeat" description="ANK" evidence="2">
    <location>
        <begin position="1289"/>
        <end position="1321"/>
    </location>
</feature>
<keyword evidence="8" id="KW-1185">Reference proteome</keyword>
<dbReference type="InterPro" id="IPR019451">
    <property type="entry name" value="Rtp1_C1"/>
</dbReference>
<dbReference type="InterPro" id="IPR036770">
    <property type="entry name" value="Ankyrin_rpt-contain_sf"/>
</dbReference>
<dbReference type="Pfam" id="PF00646">
    <property type="entry name" value="F-box"/>
    <property type="match status" value="1"/>
</dbReference>
<dbReference type="InterPro" id="IPR039600">
    <property type="entry name" value="TANGO6/Rtp1"/>
</dbReference>
<evidence type="ECO:0000313" key="7">
    <source>
        <dbReference type="EMBL" id="OQR99120.1"/>
    </source>
</evidence>
<dbReference type="Pfam" id="PF12796">
    <property type="entry name" value="Ank_2"/>
    <property type="match status" value="3"/>
</dbReference>
<evidence type="ECO:0000313" key="8">
    <source>
        <dbReference type="Proteomes" id="UP000243217"/>
    </source>
</evidence>
<dbReference type="GO" id="GO:0009306">
    <property type="term" value="P:protein secretion"/>
    <property type="evidence" value="ECO:0007669"/>
    <property type="project" value="TreeGrafter"/>
</dbReference>
<dbReference type="Pfam" id="PF23565">
    <property type="entry name" value="ARM_TANGO6"/>
    <property type="match status" value="1"/>
</dbReference>
<dbReference type="InterPro" id="IPR011989">
    <property type="entry name" value="ARM-like"/>
</dbReference>
<feature type="domain" description="RNA polymerase II assembly factor Rtp1 C-terminal" evidence="4">
    <location>
        <begin position="916"/>
        <end position="946"/>
    </location>
</feature>
<evidence type="ECO:0000256" key="1">
    <source>
        <dbReference type="ARBA" id="ARBA00005724"/>
    </source>
</evidence>
<proteinExistence type="inferred from homology"/>